<dbReference type="Pfam" id="PF11197">
    <property type="entry name" value="DUF2835"/>
    <property type="match status" value="1"/>
</dbReference>
<reference evidence="2" key="1">
    <citation type="journal article" date="2019" name="Int. J. Syst. Evol. Microbiol.">
        <title>The Global Catalogue of Microorganisms (GCM) 10K type strain sequencing project: providing services to taxonomists for standard genome sequencing and annotation.</title>
        <authorList>
            <consortium name="The Broad Institute Genomics Platform"/>
            <consortium name="The Broad Institute Genome Sequencing Center for Infectious Disease"/>
            <person name="Wu L."/>
            <person name="Ma J."/>
        </authorList>
    </citation>
    <scope>NUCLEOTIDE SEQUENCE [LARGE SCALE GENOMIC DNA]</scope>
    <source>
        <strain evidence="2">CECT 8570</strain>
    </source>
</reference>
<dbReference type="InterPro" id="IPR021363">
    <property type="entry name" value="DUF2835"/>
</dbReference>
<keyword evidence="2" id="KW-1185">Reference proteome</keyword>
<comment type="caution">
    <text evidence="1">The sequence shown here is derived from an EMBL/GenBank/DDBJ whole genome shotgun (WGS) entry which is preliminary data.</text>
</comment>
<dbReference type="Proteomes" id="UP001595840">
    <property type="component" value="Unassembled WGS sequence"/>
</dbReference>
<organism evidence="1 2">
    <name type="scientific">Simiduia curdlanivorans</name>
    <dbReference type="NCBI Taxonomy" id="1492769"/>
    <lineage>
        <taxon>Bacteria</taxon>
        <taxon>Pseudomonadati</taxon>
        <taxon>Pseudomonadota</taxon>
        <taxon>Gammaproteobacteria</taxon>
        <taxon>Cellvibrionales</taxon>
        <taxon>Cellvibrionaceae</taxon>
        <taxon>Simiduia</taxon>
    </lineage>
</organism>
<evidence type="ECO:0000313" key="2">
    <source>
        <dbReference type="Proteomes" id="UP001595840"/>
    </source>
</evidence>
<gene>
    <name evidence="1" type="ORF">ACFOX3_17555</name>
</gene>
<accession>A0ABV8VAL1</accession>
<proteinExistence type="predicted"/>
<dbReference type="RefSeq" id="WP_290262664.1">
    <property type="nucleotide sequence ID" value="NZ_JAUFQG010000004.1"/>
</dbReference>
<dbReference type="EMBL" id="JBHSCX010000021">
    <property type="protein sequence ID" value="MFC4364127.1"/>
    <property type="molecule type" value="Genomic_DNA"/>
</dbReference>
<sequence>MTFVDVDLVIEKEELLRLYRGSARIVSARAIDGRRIQFPAQALRAFVTDSGVNGRFRIEFDQAFKLVSIQAL</sequence>
<evidence type="ECO:0000313" key="1">
    <source>
        <dbReference type="EMBL" id="MFC4364127.1"/>
    </source>
</evidence>
<protein>
    <submittedName>
        <fullName evidence="1">DUF2835 family protein</fullName>
    </submittedName>
</protein>
<name>A0ABV8VAL1_9GAMM</name>